<evidence type="ECO:0000256" key="7">
    <source>
        <dbReference type="ARBA" id="ARBA00022741"/>
    </source>
</evidence>
<evidence type="ECO:0000256" key="3">
    <source>
        <dbReference type="ARBA" id="ARBA00019010"/>
    </source>
</evidence>
<evidence type="ECO:0000256" key="6">
    <source>
        <dbReference type="ARBA" id="ARBA00022723"/>
    </source>
</evidence>
<dbReference type="InterPro" id="IPR003442">
    <property type="entry name" value="T6A_TsaE"/>
</dbReference>
<evidence type="ECO:0000313" key="11">
    <source>
        <dbReference type="EMBL" id="OGY47176.1"/>
    </source>
</evidence>
<dbReference type="GO" id="GO:0046872">
    <property type="term" value="F:metal ion binding"/>
    <property type="evidence" value="ECO:0007669"/>
    <property type="project" value="UniProtKB-KW"/>
</dbReference>
<proteinExistence type="inferred from homology"/>
<evidence type="ECO:0000256" key="10">
    <source>
        <dbReference type="ARBA" id="ARBA00032441"/>
    </source>
</evidence>
<evidence type="ECO:0000256" key="4">
    <source>
        <dbReference type="ARBA" id="ARBA00022490"/>
    </source>
</evidence>
<accession>A0A1G1Y5S9</accession>
<gene>
    <name evidence="11" type="ORF">A3J62_03170</name>
</gene>
<dbReference type="EMBL" id="MHIH01000051">
    <property type="protein sequence ID" value="OGY47176.1"/>
    <property type="molecule type" value="Genomic_DNA"/>
</dbReference>
<evidence type="ECO:0000313" key="12">
    <source>
        <dbReference type="Proteomes" id="UP000178747"/>
    </source>
</evidence>
<dbReference type="SUPFAM" id="SSF52540">
    <property type="entry name" value="P-loop containing nucleoside triphosphate hydrolases"/>
    <property type="match status" value="1"/>
</dbReference>
<dbReference type="AlphaFoldDB" id="A0A1G1Y5S9"/>
<dbReference type="GO" id="GO:0002949">
    <property type="term" value="P:tRNA threonylcarbamoyladenosine modification"/>
    <property type="evidence" value="ECO:0007669"/>
    <property type="project" value="InterPro"/>
</dbReference>
<comment type="subcellular location">
    <subcellularLocation>
        <location evidence="1">Cytoplasm</location>
    </subcellularLocation>
</comment>
<comment type="similarity">
    <text evidence="2">Belongs to the TsaE family.</text>
</comment>
<evidence type="ECO:0000256" key="5">
    <source>
        <dbReference type="ARBA" id="ARBA00022694"/>
    </source>
</evidence>
<keyword evidence="11" id="KW-0808">Transferase</keyword>
<evidence type="ECO:0000256" key="2">
    <source>
        <dbReference type="ARBA" id="ARBA00007599"/>
    </source>
</evidence>
<sequence length="142" mass="15787">MKYLTDSENQTIQLGKKIATKLKGGEVIGLVGNLGAGKTTLIKGIAKGLGIKKPITSPTFVLMKVYPTKGKIKKLIHIDCYRVKSAKEIEAIGATEYFGQKDTVIVIEWAEKIKSILSRQKIEINIKLIDKDEREIIIKKYG</sequence>
<name>A0A1G1Y5S9_9BACT</name>
<dbReference type="PANTHER" id="PTHR33540">
    <property type="entry name" value="TRNA THREONYLCARBAMOYLADENOSINE BIOSYNTHESIS PROTEIN TSAE"/>
    <property type="match status" value="1"/>
</dbReference>
<evidence type="ECO:0000256" key="1">
    <source>
        <dbReference type="ARBA" id="ARBA00004496"/>
    </source>
</evidence>
<keyword evidence="7" id="KW-0547">Nucleotide-binding</keyword>
<evidence type="ECO:0000256" key="9">
    <source>
        <dbReference type="ARBA" id="ARBA00022842"/>
    </source>
</evidence>
<dbReference type="InterPro" id="IPR027417">
    <property type="entry name" value="P-loop_NTPase"/>
</dbReference>
<dbReference type="Pfam" id="PF02367">
    <property type="entry name" value="TsaE"/>
    <property type="match status" value="1"/>
</dbReference>
<dbReference type="GO" id="GO:0005737">
    <property type="term" value="C:cytoplasm"/>
    <property type="evidence" value="ECO:0007669"/>
    <property type="project" value="UniProtKB-SubCell"/>
</dbReference>
<reference evidence="11 12" key="1">
    <citation type="journal article" date="2016" name="Nat. Commun.">
        <title>Thousands of microbial genomes shed light on interconnected biogeochemical processes in an aquifer system.</title>
        <authorList>
            <person name="Anantharaman K."/>
            <person name="Brown C.T."/>
            <person name="Hug L.A."/>
            <person name="Sharon I."/>
            <person name="Castelle C.J."/>
            <person name="Probst A.J."/>
            <person name="Thomas B.C."/>
            <person name="Singh A."/>
            <person name="Wilkins M.J."/>
            <person name="Karaoz U."/>
            <person name="Brodie E.L."/>
            <person name="Williams K.H."/>
            <person name="Hubbard S.S."/>
            <person name="Banfield J.F."/>
        </authorList>
    </citation>
    <scope>NUCLEOTIDE SEQUENCE [LARGE SCALE GENOMIC DNA]</scope>
</reference>
<dbReference type="GO" id="GO:0016740">
    <property type="term" value="F:transferase activity"/>
    <property type="evidence" value="ECO:0007669"/>
    <property type="project" value="UniProtKB-KW"/>
</dbReference>
<dbReference type="Gene3D" id="3.40.50.300">
    <property type="entry name" value="P-loop containing nucleotide triphosphate hydrolases"/>
    <property type="match status" value="1"/>
</dbReference>
<dbReference type="Proteomes" id="UP000178747">
    <property type="component" value="Unassembled WGS sequence"/>
</dbReference>
<protein>
    <recommendedName>
        <fullName evidence="3">tRNA threonylcarbamoyladenosine biosynthesis protein TsaE</fullName>
    </recommendedName>
    <alternativeName>
        <fullName evidence="10">t(6)A37 threonylcarbamoyladenosine biosynthesis protein TsaE</fullName>
    </alternativeName>
</protein>
<keyword evidence="9" id="KW-0460">Magnesium</keyword>
<keyword evidence="6" id="KW-0479">Metal-binding</keyword>
<dbReference type="GO" id="GO:0005524">
    <property type="term" value="F:ATP binding"/>
    <property type="evidence" value="ECO:0007669"/>
    <property type="project" value="UniProtKB-KW"/>
</dbReference>
<evidence type="ECO:0000256" key="8">
    <source>
        <dbReference type="ARBA" id="ARBA00022840"/>
    </source>
</evidence>
<dbReference type="PANTHER" id="PTHR33540:SF2">
    <property type="entry name" value="TRNA THREONYLCARBAMOYLADENOSINE BIOSYNTHESIS PROTEIN TSAE"/>
    <property type="match status" value="1"/>
</dbReference>
<dbReference type="NCBIfam" id="TIGR00150">
    <property type="entry name" value="T6A_YjeE"/>
    <property type="match status" value="1"/>
</dbReference>
<keyword evidence="4" id="KW-0963">Cytoplasm</keyword>
<keyword evidence="5" id="KW-0819">tRNA processing</keyword>
<comment type="caution">
    <text evidence="11">The sequence shown here is derived from an EMBL/GenBank/DDBJ whole genome shotgun (WGS) entry which is preliminary data.</text>
</comment>
<keyword evidence="8" id="KW-0067">ATP-binding</keyword>
<organism evidence="11 12">
    <name type="scientific">Candidatus Buchananbacteria bacterium RIFCSPHIGHO2_02_FULL_38_8</name>
    <dbReference type="NCBI Taxonomy" id="1797538"/>
    <lineage>
        <taxon>Bacteria</taxon>
        <taxon>Candidatus Buchananiibacteriota</taxon>
    </lineage>
</organism>